<proteinExistence type="predicted"/>
<keyword evidence="3" id="KW-1185">Reference proteome</keyword>
<reference evidence="4" key="1">
    <citation type="submission" date="2017-02" db="UniProtKB">
        <authorList>
            <consortium name="WormBaseParasite"/>
        </authorList>
    </citation>
    <scope>IDENTIFICATION</scope>
</reference>
<evidence type="ECO:0000313" key="2">
    <source>
        <dbReference type="EMBL" id="VDO14684.1"/>
    </source>
</evidence>
<dbReference type="EMBL" id="UZAE01014873">
    <property type="protein sequence ID" value="VDO14684.1"/>
    <property type="molecule type" value="Genomic_DNA"/>
</dbReference>
<dbReference type="AlphaFoldDB" id="A0A0R3TYT6"/>
<gene>
    <name evidence="2" type="ORF">HNAJ_LOCUS13009</name>
</gene>
<feature type="compositionally biased region" description="Polar residues" evidence="1">
    <location>
        <begin position="164"/>
        <end position="180"/>
    </location>
</feature>
<evidence type="ECO:0000313" key="3">
    <source>
        <dbReference type="Proteomes" id="UP000278807"/>
    </source>
</evidence>
<organism evidence="4">
    <name type="scientific">Rodentolepis nana</name>
    <name type="common">Dwarf tapeworm</name>
    <name type="synonym">Hymenolepis nana</name>
    <dbReference type="NCBI Taxonomy" id="102285"/>
    <lineage>
        <taxon>Eukaryota</taxon>
        <taxon>Metazoa</taxon>
        <taxon>Spiralia</taxon>
        <taxon>Lophotrochozoa</taxon>
        <taxon>Platyhelminthes</taxon>
        <taxon>Cestoda</taxon>
        <taxon>Eucestoda</taxon>
        <taxon>Cyclophyllidea</taxon>
        <taxon>Hymenolepididae</taxon>
        <taxon>Rodentolepis</taxon>
    </lineage>
</organism>
<reference evidence="2 3" key="2">
    <citation type="submission" date="2018-11" db="EMBL/GenBank/DDBJ databases">
        <authorList>
            <consortium name="Pathogen Informatics"/>
        </authorList>
    </citation>
    <scope>NUCLEOTIDE SEQUENCE [LARGE SCALE GENOMIC DNA]</scope>
</reference>
<dbReference type="OrthoDB" id="6275284at2759"/>
<protein>
    <submittedName>
        <fullName evidence="4">Cmyb_C domain-containing protein</fullName>
    </submittedName>
</protein>
<evidence type="ECO:0000256" key="1">
    <source>
        <dbReference type="SAM" id="MobiDB-lite"/>
    </source>
</evidence>
<feature type="region of interest" description="Disordered" evidence="1">
    <location>
        <begin position="152"/>
        <end position="180"/>
    </location>
</feature>
<accession>A0A0R3TYT6</accession>
<sequence length="180" mass="20010">MSNLSMISFLNPSSWVLVPSGEISKPKVSETIKLFERNIAAEETSGTKPVAISSREENPTCFNERRPAGAVAMYTNQGPQLLREMKDRLRTKYGISYIEPKPSIQEPLSPSLLQDSSILSRLDLSPEEVQNLAPLPTNLDSDFSHILPSVLKGRPRRAGRPPTIRNNLTYSERSSNTTDV</sequence>
<dbReference type="WBParaSite" id="HNAJ_0001303501-mRNA-1">
    <property type="protein sequence ID" value="HNAJ_0001303501-mRNA-1"/>
    <property type="gene ID" value="HNAJ_0001303501"/>
</dbReference>
<dbReference type="Proteomes" id="UP000278807">
    <property type="component" value="Unassembled WGS sequence"/>
</dbReference>
<evidence type="ECO:0000313" key="4">
    <source>
        <dbReference type="WBParaSite" id="HNAJ_0001303501-mRNA-1"/>
    </source>
</evidence>
<name>A0A0R3TYT6_RODNA</name>